<gene>
    <name evidence="5" type="primary">prs</name>
    <name evidence="5" type="ORF">GTP91_13180</name>
</gene>
<dbReference type="NCBIfam" id="TIGR01251">
    <property type="entry name" value="ribP_PPkin"/>
    <property type="match status" value="1"/>
</dbReference>
<dbReference type="EMBL" id="WWCW01000039">
    <property type="protein sequence ID" value="MYM88128.1"/>
    <property type="molecule type" value="Genomic_DNA"/>
</dbReference>
<dbReference type="GO" id="GO:0004749">
    <property type="term" value="F:ribose phosphate diphosphokinase activity"/>
    <property type="evidence" value="ECO:0007669"/>
    <property type="project" value="UniProtKB-EC"/>
</dbReference>
<evidence type="ECO:0000313" key="5">
    <source>
        <dbReference type="EMBL" id="MYM88128.1"/>
    </source>
</evidence>
<dbReference type="SMART" id="SM01400">
    <property type="entry name" value="Pribosyltran_N"/>
    <property type="match status" value="1"/>
</dbReference>
<keyword evidence="1 2" id="KW-0545">Nucleotide biosynthesis</keyword>
<dbReference type="GO" id="GO:0005737">
    <property type="term" value="C:cytoplasm"/>
    <property type="evidence" value="ECO:0007669"/>
    <property type="project" value="TreeGrafter"/>
</dbReference>
<organism evidence="5 6">
    <name type="scientific">Duganella vulcania</name>
    <dbReference type="NCBI Taxonomy" id="2692166"/>
    <lineage>
        <taxon>Bacteria</taxon>
        <taxon>Pseudomonadati</taxon>
        <taxon>Pseudomonadota</taxon>
        <taxon>Betaproteobacteria</taxon>
        <taxon>Burkholderiales</taxon>
        <taxon>Oxalobacteraceae</taxon>
        <taxon>Telluria group</taxon>
        <taxon>Duganella</taxon>
    </lineage>
</organism>
<sequence length="296" mass="31423">MDAILMALPGAEHFASHLRGHLGCEAGELLLHRFPDGETCPQLTPAVAGRDLILVGAMDRPDHKIMDLYLSACVARELGARSVGLAAPYLPYMRQDAVFAPGQGVTARHFARLLSGCCDWMVTVDPHLHRFHSLSEIYTMRTEVVPAAPEISRWIAANVERPVLVGPDEESEQWVAQVAAGVGCPYTVLRKVRSGDRQVAVSLPPAAVLAGRTPVLVDDIVSTARTMIAAVEQLKAAACPPPVCIGVHALFADAAYAELEAAGAGRIVTCDTVRHVSNGVGMGATLAQAVARMLVS</sequence>
<dbReference type="EC" id="2.7.6.1" evidence="5"/>
<feature type="domain" description="Phosphoribosyltransferase" evidence="3">
    <location>
        <begin position="152"/>
        <end position="277"/>
    </location>
</feature>
<dbReference type="Proteomes" id="UP000470302">
    <property type="component" value="Unassembled WGS sequence"/>
</dbReference>
<dbReference type="NCBIfam" id="NF005537">
    <property type="entry name" value="PRK07199.1"/>
    <property type="match status" value="1"/>
</dbReference>
<evidence type="ECO:0000259" key="3">
    <source>
        <dbReference type="Pfam" id="PF00156"/>
    </source>
</evidence>
<evidence type="ECO:0000256" key="1">
    <source>
        <dbReference type="ARBA" id="ARBA00022727"/>
    </source>
</evidence>
<dbReference type="SUPFAM" id="SSF53271">
    <property type="entry name" value="PRTase-like"/>
    <property type="match status" value="2"/>
</dbReference>
<accession>A0A845G5Z9</accession>
<dbReference type="RefSeq" id="WP_161097206.1">
    <property type="nucleotide sequence ID" value="NZ_WWCW01000039.1"/>
</dbReference>
<dbReference type="Pfam" id="PF00156">
    <property type="entry name" value="Pribosyltran"/>
    <property type="match status" value="1"/>
</dbReference>
<dbReference type="GO" id="GO:0006015">
    <property type="term" value="P:5-phosphoribose 1-diphosphate biosynthetic process"/>
    <property type="evidence" value="ECO:0007669"/>
    <property type="project" value="TreeGrafter"/>
</dbReference>
<dbReference type="InterPro" id="IPR005946">
    <property type="entry name" value="Rib-P_diPkinase"/>
</dbReference>
<dbReference type="InterPro" id="IPR029099">
    <property type="entry name" value="Pribosyltran_N"/>
</dbReference>
<dbReference type="GO" id="GO:0002189">
    <property type="term" value="C:ribose phosphate diphosphokinase complex"/>
    <property type="evidence" value="ECO:0007669"/>
    <property type="project" value="TreeGrafter"/>
</dbReference>
<dbReference type="PANTHER" id="PTHR10210">
    <property type="entry name" value="RIBOSE-PHOSPHATE DIPHOSPHOKINASE FAMILY MEMBER"/>
    <property type="match status" value="1"/>
</dbReference>
<keyword evidence="5" id="KW-0418">Kinase</keyword>
<feature type="domain" description="Ribose-phosphate pyrophosphokinase N-terminal" evidence="4">
    <location>
        <begin position="5"/>
        <end position="115"/>
    </location>
</feature>
<dbReference type="AlphaFoldDB" id="A0A845G5Z9"/>
<dbReference type="GO" id="GO:0016301">
    <property type="term" value="F:kinase activity"/>
    <property type="evidence" value="ECO:0007669"/>
    <property type="project" value="UniProtKB-KW"/>
</dbReference>
<dbReference type="GO" id="GO:0006164">
    <property type="term" value="P:purine nucleotide biosynthetic process"/>
    <property type="evidence" value="ECO:0007669"/>
    <property type="project" value="TreeGrafter"/>
</dbReference>
<dbReference type="PANTHER" id="PTHR10210:SF41">
    <property type="entry name" value="RIBOSE-PHOSPHATE PYROPHOSPHOKINASE 1, CHLOROPLASTIC"/>
    <property type="match status" value="1"/>
</dbReference>
<evidence type="ECO:0000256" key="2">
    <source>
        <dbReference type="RuleBase" id="RU004324"/>
    </source>
</evidence>
<dbReference type="Gene3D" id="3.40.50.2020">
    <property type="match status" value="2"/>
</dbReference>
<dbReference type="CDD" id="cd06223">
    <property type="entry name" value="PRTases_typeI"/>
    <property type="match status" value="1"/>
</dbReference>
<evidence type="ECO:0000313" key="6">
    <source>
        <dbReference type="Proteomes" id="UP000470302"/>
    </source>
</evidence>
<dbReference type="Pfam" id="PF13793">
    <property type="entry name" value="Pribosyltran_N"/>
    <property type="match status" value="1"/>
</dbReference>
<comment type="caution">
    <text evidence="5">The sequence shown here is derived from an EMBL/GenBank/DDBJ whole genome shotgun (WGS) entry which is preliminary data.</text>
</comment>
<name>A0A845G5Z9_9BURK</name>
<dbReference type="GO" id="GO:0000287">
    <property type="term" value="F:magnesium ion binding"/>
    <property type="evidence" value="ECO:0007669"/>
    <property type="project" value="InterPro"/>
</dbReference>
<dbReference type="InterPro" id="IPR029057">
    <property type="entry name" value="PRTase-like"/>
</dbReference>
<comment type="similarity">
    <text evidence="2">Belongs to the ribose-phosphate pyrophosphokinase family.</text>
</comment>
<keyword evidence="5" id="KW-0808">Transferase</keyword>
<evidence type="ECO:0000259" key="4">
    <source>
        <dbReference type="Pfam" id="PF13793"/>
    </source>
</evidence>
<reference evidence="5 6" key="1">
    <citation type="submission" date="2020-01" db="EMBL/GenBank/DDBJ databases">
        <title>Novel species isolated from a subtropical stream in China.</title>
        <authorList>
            <person name="Lu H."/>
        </authorList>
    </citation>
    <scope>NUCLEOTIDE SEQUENCE [LARGE SCALE GENOMIC DNA]</scope>
    <source>
        <strain evidence="5 6">FT82W</strain>
    </source>
</reference>
<dbReference type="InterPro" id="IPR000836">
    <property type="entry name" value="PRTase_dom"/>
</dbReference>
<proteinExistence type="inferred from homology"/>
<protein>
    <submittedName>
        <fullName evidence="5">Ribose-phosphate diphosphokinase</fullName>
        <ecNumber evidence="5">2.7.6.1</ecNumber>
    </submittedName>
</protein>